<keyword evidence="10" id="KW-0139">CF(1)</keyword>
<evidence type="ECO:0000256" key="5">
    <source>
        <dbReference type="ARBA" id="ARBA00022781"/>
    </source>
</evidence>
<feature type="domain" description="ATPase F1/V1/A1 complex alpha/beta subunit nucleotide-binding" evidence="13">
    <location>
        <begin position="134"/>
        <end position="344"/>
    </location>
</feature>
<keyword evidence="8" id="KW-0406">Ion transport</keyword>
<evidence type="ECO:0000256" key="7">
    <source>
        <dbReference type="ARBA" id="ARBA00022967"/>
    </source>
</evidence>
<evidence type="ECO:0000313" key="15">
    <source>
        <dbReference type="EMBL" id="OGM55185.1"/>
    </source>
</evidence>
<comment type="subcellular location">
    <subcellularLocation>
        <location evidence="1">Membrane</location>
    </subcellularLocation>
</comment>
<keyword evidence="11" id="KW-0066">ATP synthesis</keyword>
<evidence type="ECO:0000256" key="2">
    <source>
        <dbReference type="ARBA" id="ARBA00008936"/>
    </source>
</evidence>
<evidence type="ECO:0000256" key="4">
    <source>
        <dbReference type="ARBA" id="ARBA00022741"/>
    </source>
</evidence>
<evidence type="ECO:0000313" key="16">
    <source>
        <dbReference type="Proteomes" id="UP000177794"/>
    </source>
</evidence>
<evidence type="ECO:0008006" key="17">
    <source>
        <dbReference type="Google" id="ProtNLM"/>
    </source>
</evidence>
<reference evidence="15 16" key="1">
    <citation type="journal article" date="2016" name="Nat. Commun.">
        <title>Thousands of microbial genomes shed light on interconnected biogeochemical processes in an aquifer system.</title>
        <authorList>
            <person name="Anantharaman K."/>
            <person name="Brown C.T."/>
            <person name="Hug L.A."/>
            <person name="Sharon I."/>
            <person name="Castelle C.J."/>
            <person name="Probst A.J."/>
            <person name="Thomas B.C."/>
            <person name="Singh A."/>
            <person name="Wilkins M.J."/>
            <person name="Karaoz U."/>
            <person name="Brodie E.L."/>
            <person name="Williams K.H."/>
            <person name="Hubbard S.S."/>
            <person name="Banfield J.F."/>
        </authorList>
    </citation>
    <scope>NUCLEOTIDE SEQUENCE [LARGE SCALE GENOMIC DNA]</scope>
</reference>
<dbReference type="SUPFAM" id="SSF50615">
    <property type="entry name" value="N-terminal domain of alpha and beta subunits of F1 ATP synthase"/>
    <property type="match status" value="1"/>
</dbReference>
<dbReference type="AlphaFoldDB" id="A0A1F8AVC8"/>
<evidence type="ECO:0000259" key="14">
    <source>
        <dbReference type="Pfam" id="PF00306"/>
    </source>
</evidence>
<accession>A0A1F8AVC8</accession>
<dbReference type="InterPro" id="IPR000194">
    <property type="entry name" value="ATPase_F1/V1/A1_a/bsu_nucl-bd"/>
</dbReference>
<proteinExistence type="inferred from homology"/>
<dbReference type="InterPro" id="IPR038376">
    <property type="entry name" value="ATP_synth_asu_C_sf"/>
</dbReference>
<sequence>MKDLSYYLEKAQEIGFVEQIIHSVIYASGLPKVRPYELVVFEGGQVGQVISLSEDLVEILLLSKVNVRVGEKVARTETYLTVGVGEALLGKTVDALGNLISGRTPKTALSQRPLVTTPLGIGYRKNIDKSFETGVSIVDLAIPLGKGQRELVIGDRKSGKTLFLQQVVLTQAAKGTICIYASIAKRWFDTVSTAQFFRNYGVEKQVIMVVSGPAEAPGLVFMTPYTAMTIAEYFRDQGKDVLVVLDDMTAHAKYYREITLAARRFPGRSSYPGDIFFVHSRVLERAGNFVKGSITCLPVAETVFRDFSGYIQTNLMSMTDGHIFFDGDLFNQGRRPAINEFLSVTRVGLQAQTPLVRDINREITRFMLYFDKLRQYMHFGSELSQETRRAIALGERIVAFFDQAPDMIIPLNVSTIILAALWAGFWKEVDLTIMKNQMNSLLAYYLKDQNYQKKIEKMIAASNSLSALSALLKDQEKVISEAVGAPERG</sequence>
<keyword evidence="7" id="KW-1278">Translocase</keyword>
<comment type="similarity">
    <text evidence="2">Belongs to the ATPase alpha/beta chains family.</text>
</comment>
<dbReference type="STRING" id="1802511.A3E15_03495"/>
<dbReference type="Gene3D" id="3.40.50.300">
    <property type="entry name" value="P-loop containing nucleotide triphosphate hydrolases"/>
    <property type="match status" value="1"/>
</dbReference>
<dbReference type="GO" id="GO:0046933">
    <property type="term" value="F:proton-transporting ATP synthase activity, rotational mechanism"/>
    <property type="evidence" value="ECO:0007669"/>
    <property type="project" value="InterPro"/>
</dbReference>
<keyword evidence="12" id="KW-0812">Transmembrane</keyword>
<organism evidence="15 16">
    <name type="scientific">Candidatus Woesebacteria bacterium RIFCSPHIGHO2_12_FULL_42_9</name>
    <dbReference type="NCBI Taxonomy" id="1802511"/>
    <lineage>
        <taxon>Bacteria</taxon>
        <taxon>Candidatus Woeseibacteriota</taxon>
    </lineage>
</organism>
<dbReference type="Pfam" id="PF00306">
    <property type="entry name" value="ATP-synt_ab_C"/>
    <property type="match status" value="1"/>
</dbReference>
<keyword evidence="4" id="KW-0547">Nucleotide-binding</keyword>
<comment type="caution">
    <text evidence="15">The sequence shown here is derived from an EMBL/GenBank/DDBJ whole genome shotgun (WGS) entry which is preliminary data.</text>
</comment>
<evidence type="ECO:0000256" key="11">
    <source>
        <dbReference type="ARBA" id="ARBA00023310"/>
    </source>
</evidence>
<dbReference type="SUPFAM" id="SSF47917">
    <property type="entry name" value="C-terminal domain of alpha and beta subunits of F1 ATP synthase"/>
    <property type="match status" value="1"/>
</dbReference>
<name>A0A1F8AVC8_9BACT</name>
<dbReference type="GO" id="GO:0005524">
    <property type="term" value="F:ATP binding"/>
    <property type="evidence" value="ECO:0007669"/>
    <property type="project" value="UniProtKB-KW"/>
</dbReference>
<evidence type="ECO:0000256" key="3">
    <source>
        <dbReference type="ARBA" id="ARBA00022448"/>
    </source>
</evidence>
<dbReference type="PANTHER" id="PTHR48082:SF2">
    <property type="entry name" value="ATP SYNTHASE SUBUNIT ALPHA, MITOCHONDRIAL"/>
    <property type="match status" value="1"/>
</dbReference>
<dbReference type="EMBL" id="MGGX01000026">
    <property type="protein sequence ID" value="OGM55185.1"/>
    <property type="molecule type" value="Genomic_DNA"/>
</dbReference>
<feature type="transmembrane region" description="Helical" evidence="12">
    <location>
        <begin position="407"/>
        <end position="426"/>
    </location>
</feature>
<keyword evidence="3" id="KW-0813">Transport</keyword>
<keyword evidence="12" id="KW-1133">Transmembrane helix</keyword>
<dbReference type="FunFam" id="3.40.50.300:FF:004039">
    <property type="entry name" value="ATP synthase subunit alpha, mitochondrial"/>
    <property type="match status" value="1"/>
</dbReference>
<dbReference type="Gene3D" id="1.20.150.20">
    <property type="entry name" value="ATP synthase alpha/beta chain, C-terminal domain"/>
    <property type="match status" value="1"/>
</dbReference>
<evidence type="ECO:0000256" key="9">
    <source>
        <dbReference type="ARBA" id="ARBA00023136"/>
    </source>
</evidence>
<keyword evidence="6" id="KW-0067">ATP-binding</keyword>
<keyword evidence="9 12" id="KW-0472">Membrane</keyword>
<dbReference type="InterPro" id="IPR000793">
    <property type="entry name" value="ATP_synth_asu_C"/>
</dbReference>
<gene>
    <name evidence="15" type="ORF">A3E15_03495</name>
</gene>
<dbReference type="Gene3D" id="2.40.30.20">
    <property type="match status" value="1"/>
</dbReference>
<evidence type="ECO:0000256" key="10">
    <source>
        <dbReference type="ARBA" id="ARBA00023196"/>
    </source>
</evidence>
<dbReference type="SUPFAM" id="SSF52540">
    <property type="entry name" value="P-loop containing nucleoside triphosphate hydrolases"/>
    <property type="match status" value="1"/>
</dbReference>
<dbReference type="PANTHER" id="PTHR48082">
    <property type="entry name" value="ATP SYNTHASE SUBUNIT ALPHA, MITOCHONDRIAL"/>
    <property type="match status" value="1"/>
</dbReference>
<keyword evidence="5" id="KW-0375">Hydrogen ion transport</keyword>
<dbReference type="GO" id="GO:0043531">
    <property type="term" value="F:ADP binding"/>
    <property type="evidence" value="ECO:0007669"/>
    <property type="project" value="TreeGrafter"/>
</dbReference>
<feature type="domain" description="ATP synthase alpha subunit C-terminal" evidence="14">
    <location>
        <begin position="352"/>
        <end position="462"/>
    </location>
</feature>
<dbReference type="InterPro" id="IPR036121">
    <property type="entry name" value="ATPase_F1/V1/A1_a/bsu_N_sf"/>
</dbReference>
<dbReference type="InterPro" id="IPR005294">
    <property type="entry name" value="ATP_synth_F1_asu"/>
</dbReference>
<evidence type="ECO:0000259" key="13">
    <source>
        <dbReference type="Pfam" id="PF00006"/>
    </source>
</evidence>
<evidence type="ECO:0000256" key="12">
    <source>
        <dbReference type="SAM" id="Phobius"/>
    </source>
</evidence>
<dbReference type="GO" id="GO:0045259">
    <property type="term" value="C:proton-transporting ATP synthase complex"/>
    <property type="evidence" value="ECO:0007669"/>
    <property type="project" value="UniProtKB-KW"/>
</dbReference>
<dbReference type="Pfam" id="PF00006">
    <property type="entry name" value="ATP-synt_ab"/>
    <property type="match status" value="1"/>
</dbReference>
<protein>
    <recommendedName>
        <fullName evidence="17">ATPase F1/V1/A1 complex alpha/beta subunit nucleotide-binding domain-containing protein</fullName>
    </recommendedName>
</protein>
<evidence type="ECO:0000256" key="6">
    <source>
        <dbReference type="ARBA" id="ARBA00022840"/>
    </source>
</evidence>
<evidence type="ECO:0000256" key="1">
    <source>
        <dbReference type="ARBA" id="ARBA00004370"/>
    </source>
</evidence>
<dbReference type="Proteomes" id="UP000177794">
    <property type="component" value="Unassembled WGS sequence"/>
</dbReference>
<evidence type="ECO:0000256" key="8">
    <source>
        <dbReference type="ARBA" id="ARBA00023065"/>
    </source>
</evidence>
<dbReference type="InterPro" id="IPR027417">
    <property type="entry name" value="P-loop_NTPase"/>
</dbReference>
<dbReference type="InterPro" id="IPR023366">
    <property type="entry name" value="ATP_synth_asu-like_sf"/>
</dbReference>